<dbReference type="Proteomes" id="UP001325680">
    <property type="component" value="Chromosome"/>
</dbReference>
<feature type="domain" description="BD-FAE-like" evidence="3">
    <location>
        <begin position="108"/>
        <end position="304"/>
    </location>
</feature>
<evidence type="ECO:0000313" key="4">
    <source>
        <dbReference type="EMBL" id="WQD36386.1"/>
    </source>
</evidence>
<evidence type="ECO:0000256" key="1">
    <source>
        <dbReference type="ARBA" id="ARBA00022801"/>
    </source>
</evidence>
<dbReference type="SUPFAM" id="SSF53474">
    <property type="entry name" value="alpha/beta-Hydrolases"/>
    <property type="match status" value="1"/>
</dbReference>
<dbReference type="RefSeq" id="WP_114790030.1">
    <property type="nucleotide sequence ID" value="NZ_CP139960.1"/>
</dbReference>
<evidence type="ECO:0000259" key="3">
    <source>
        <dbReference type="Pfam" id="PF20434"/>
    </source>
</evidence>
<dbReference type="InterPro" id="IPR050300">
    <property type="entry name" value="GDXG_lipolytic_enzyme"/>
</dbReference>
<feature type="transmembrane region" description="Helical" evidence="2">
    <location>
        <begin position="49"/>
        <end position="66"/>
    </location>
</feature>
<dbReference type="InterPro" id="IPR029058">
    <property type="entry name" value="AB_hydrolase_fold"/>
</dbReference>
<dbReference type="GO" id="GO:0016787">
    <property type="term" value="F:hydrolase activity"/>
    <property type="evidence" value="ECO:0007669"/>
    <property type="project" value="UniProtKB-KW"/>
</dbReference>
<evidence type="ECO:0000313" key="5">
    <source>
        <dbReference type="Proteomes" id="UP001325680"/>
    </source>
</evidence>
<dbReference type="PANTHER" id="PTHR48081:SF6">
    <property type="entry name" value="PEPTIDASE S9 PROLYL OLIGOPEPTIDASE CATALYTIC DOMAIN-CONTAINING PROTEIN"/>
    <property type="match status" value="1"/>
</dbReference>
<proteinExistence type="predicted"/>
<keyword evidence="5" id="KW-1185">Reference proteome</keyword>
<keyword evidence="2" id="KW-1133">Transmembrane helix</keyword>
<evidence type="ECO:0000256" key="2">
    <source>
        <dbReference type="SAM" id="Phobius"/>
    </source>
</evidence>
<keyword evidence="2" id="KW-0812">Transmembrane</keyword>
<keyword evidence="1 4" id="KW-0378">Hydrolase</keyword>
<sequence>MAVKEIIYPRTVANSHPELAEGPRFVKPTITPLSKCLSGIKRIEASKKVGVRVFAIFCVLFFYIKVTAQEFLPIWEKGKIPNQKFTIPDSVADERAWKVGVPGVYAFPANKAENTGTSILICPGGGYQRASYVYNGFNFARWFNTLGINVFVLVYRLPHQANLKEPAIAPLQDAQRAVKYIRANATAWKIDTGRLGVMGISAGGHLAAMLATQTSDVSKVNDGLDMTDHHPDFSVLLSPVITMGVWSHKGSRGNLLGSDTSATRLEQYSMEKQVTAATPPSFLVHAVNDKTVNVHNSLLYYNALIDHHVNASLHTFPQGGHGIRVTENPGSTELWLPLLQSWLKEMNFLKPIPFK</sequence>
<keyword evidence="2" id="KW-0472">Membrane</keyword>
<dbReference type="EMBL" id="CP139960">
    <property type="protein sequence ID" value="WQD36386.1"/>
    <property type="molecule type" value="Genomic_DNA"/>
</dbReference>
<organism evidence="4 5">
    <name type="scientific">Niabella yanshanensis</name>
    <dbReference type="NCBI Taxonomy" id="577386"/>
    <lineage>
        <taxon>Bacteria</taxon>
        <taxon>Pseudomonadati</taxon>
        <taxon>Bacteroidota</taxon>
        <taxon>Chitinophagia</taxon>
        <taxon>Chitinophagales</taxon>
        <taxon>Chitinophagaceae</taxon>
        <taxon>Niabella</taxon>
    </lineage>
</organism>
<dbReference type="PANTHER" id="PTHR48081">
    <property type="entry name" value="AB HYDROLASE SUPERFAMILY PROTEIN C4A8.06C"/>
    <property type="match status" value="1"/>
</dbReference>
<dbReference type="InterPro" id="IPR049492">
    <property type="entry name" value="BD-FAE-like_dom"/>
</dbReference>
<gene>
    <name evidence="4" type="ORF">U0035_11990</name>
</gene>
<dbReference type="Pfam" id="PF20434">
    <property type="entry name" value="BD-FAE"/>
    <property type="match status" value="1"/>
</dbReference>
<reference evidence="4 5" key="1">
    <citation type="submission" date="2023-12" db="EMBL/GenBank/DDBJ databases">
        <title>Genome sequencing and assembly of bacterial species from a model synthetic community.</title>
        <authorList>
            <person name="Hogle S.L."/>
        </authorList>
    </citation>
    <scope>NUCLEOTIDE SEQUENCE [LARGE SCALE GENOMIC DNA]</scope>
    <source>
        <strain evidence="4 5">HAMBI_3031</strain>
    </source>
</reference>
<name>A0ABZ0W2R4_9BACT</name>
<accession>A0ABZ0W2R4</accession>
<dbReference type="Gene3D" id="3.40.50.1820">
    <property type="entry name" value="alpha/beta hydrolase"/>
    <property type="match status" value="1"/>
</dbReference>
<protein>
    <submittedName>
        <fullName evidence="4">Alpha/beta hydrolase</fullName>
    </submittedName>
</protein>